<comment type="subcellular location">
    <subcellularLocation>
        <location evidence="9">Cytoplasm</location>
    </subcellularLocation>
    <text evidence="9">About half TF is bound to the ribosome near the polypeptide exit tunnel while the other half is free in the cytoplasm.</text>
</comment>
<keyword evidence="15" id="KW-1185">Reference proteome</keyword>
<dbReference type="GO" id="GO:0003755">
    <property type="term" value="F:peptidyl-prolyl cis-trans isomerase activity"/>
    <property type="evidence" value="ECO:0007669"/>
    <property type="project" value="UniProtKB-UniRule"/>
</dbReference>
<dbReference type="InterPro" id="IPR001179">
    <property type="entry name" value="PPIase_FKBP_dom"/>
</dbReference>
<dbReference type="AlphaFoldDB" id="A0A7W8E5V7"/>
<comment type="similarity">
    <text evidence="2 9">Belongs to the FKBP-type PPIase family. Tig subfamily.</text>
</comment>
<dbReference type="InterPro" id="IPR008880">
    <property type="entry name" value="Trigger_fac_C"/>
</dbReference>
<dbReference type="GO" id="GO:0043335">
    <property type="term" value="P:protein unfolding"/>
    <property type="evidence" value="ECO:0007669"/>
    <property type="project" value="TreeGrafter"/>
</dbReference>
<comment type="catalytic activity">
    <reaction evidence="1 9">
        <text>[protein]-peptidylproline (omega=180) = [protein]-peptidylproline (omega=0)</text>
        <dbReference type="Rhea" id="RHEA:16237"/>
        <dbReference type="Rhea" id="RHEA-COMP:10747"/>
        <dbReference type="Rhea" id="RHEA-COMP:10748"/>
        <dbReference type="ChEBI" id="CHEBI:83833"/>
        <dbReference type="ChEBI" id="CHEBI:83834"/>
        <dbReference type="EC" id="5.2.1.8"/>
    </reaction>
</comment>
<dbReference type="SUPFAM" id="SSF102735">
    <property type="entry name" value="Trigger factor ribosome-binding domain"/>
    <property type="match status" value="1"/>
</dbReference>
<dbReference type="EMBL" id="JACHIP010000007">
    <property type="protein sequence ID" value="MBB5059719.1"/>
    <property type="molecule type" value="Genomic_DNA"/>
</dbReference>
<dbReference type="GO" id="GO:0043022">
    <property type="term" value="F:ribosome binding"/>
    <property type="evidence" value="ECO:0007669"/>
    <property type="project" value="TreeGrafter"/>
</dbReference>
<feature type="region of interest" description="Disordered" evidence="10">
    <location>
        <begin position="1"/>
        <end position="47"/>
    </location>
</feature>
<name>A0A7W8E5V7_9BACT</name>
<keyword evidence="5 9" id="KW-0697">Rotamase</keyword>
<evidence type="ECO:0000256" key="10">
    <source>
        <dbReference type="SAM" id="MobiDB-lite"/>
    </source>
</evidence>
<feature type="domain" description="PPIase FKBP-type" evidence="11">
    <location>
        <begin position="199"/>
        <end position="292"/>
    </location>
</feature>
<evidence type="ECO:0000259" key="13">
    <source>
        <dbReference type="Pfam" id="PF05698"/>
    </source>
</evidence>
<dbReference type="Proteomes" id="UP000540989">
    <property type="component" value="Unassembled WGS sequence"/>
</dbReference>
<dbReference type="PIRSF" id="PIRSF003095">
    <property type="entry name" value="Trigger_factor"/>
    <property type="match status" value="1"/>
</dbReference>
<dbReference type="InterPro" id="IPR005215">
    <property type="entry name" value="Trig_fac"/>
</dbReference>
<evidence type="ECO:0000256" key="6">
    <source>
        <dbReference type="ARBA" id="ARBA00023186"/>
    </source>
</evidence>
<dbReference type="GO" id="GO:0005737">
    <property type="term" value="C:cytoplasm"/>
    <property type="evidence" value="ECO:0007669"/>
    <property type="project" value="UniProtKB-SubCell"/>
</dbReference>
<dbReference type="InterPro" id="IPR046357">
    <property type="entry name" value="PPIase_dom_sf"/>
</dbReference>
<accession>A0A7W8E5V7</accession>
<dbReference type="SUPFAM" id="SSF54534">
    <property type="entry name" value="FKBP-like"/>
    <property type="match status" value="1"/>
</dbReference>
<evidence type="ECO:0000256" key="9">
    <source>
        <dbReference type="HAMAP-Rule" id="MF_00303"/>
    </source>
</evidence>
<dbReference type="Pfam" id="PF05697">
    <property type="entry name" value="Trigger_N"/>
    <property type="match status" value="1"/>
</dbReference>
<keyword evidence="7 9" id="KW-0413">Isomerase</keyword>
<reference evidence="14 15" key="1">
    <citation type="submission" date="2020-08" db="EMBL/GenBank/DDBJ databases">
        <title>Genomic Encyclopedia of Type Strains, Phase IV (KMG-V): Genome sequencing to study the core and pangenomes of soil and plant-associated prokaryotes.</title>
        <authorList>
            <person name="Whitman W."/>
        </authorList>
    </citation>
    <scope>NUCLEOTIDE SEQUENCE [LARGE SCALE GENOMIC DNA]</scope>
    <source>
        <strain evidence="14 15">M8UP14</strain>
    </source>
</reference>
<dbReference type="GO" id="GO:0051301">
    <property type="term" value="P:cell division"/>
    <property type="evidence" value="ECO:0007669"/>
    <property type="project" value="UniProtKB-KW"/>
</dbReference>
<comment type="function">
    <text evidence="9">Involved in protein export. Acts as a chaperone by maintaining the newly synthesized protein in an open conformation. Functions as a peptidyl-prolyl cis-trans isomerase.</text>
</comment>
<protein>
    <recommendedName>
        <fullName evidence="4 9">Trigger factor</fullName>
        <shortName evidence="9">TF</shortName>
        <ecNumber evidence="3 9">5.2.1.8</ecNumber>
    </recommendedName>
    <alternativeName>
        <fullName evidence="8 9">PPIase</fullName>
    </alternativeName>
</protein>
<organism evidence="14 15">
    <name type="scientific">Granulicella aggregans</name>
    <dbReference type="NCBI Taxonomy" id="474949"/>
    <lineage>
        <taxon>Bacteria</taxon>
        <taxon>Pseudomonadati</taxon>
        <taxon>Acidobacteriota</taxon>
        <taxon>Terriglobia</taxon>
        <taxon>Terriglobales</taxon>
        <taxon>Acidobacteriaceae</taxon>
        <taxon>Granulicella</taxon>
    </lineage>
</organism>
<evidence type="ECO:0000259" key="12">
    <source>
        <dbReference type="Pfam" id="PF05697"/>
    </source>
</evidence>
<evidence type="ECO:0000256" key="8">
    <source>
        <dbReference type="ARBA" id="ARBA00029986"/>
    </source>
</evidence>
<evidence type="ECO:0000256" key="4">
    <source>
        <dbReference type="ARBA" id="ARBA00016902"/>
    </source>
</evidence>
<comment type="caution">
    <text evidence="14">The sequence shown here is derived from an EMBL/GenBank/DDBJ whole genome shotgun (WGS) entry which is preliminary data.</text>
</comment>
<keyword evidence="9" id="KW-0963">Cytoplasm</keyword>
<dbReference type="EC" id="5.2.1.8" evidence="3 9"/>
<dbReference type="HAMAP" id="MF_00303">
    <property type="entry name" value="Trigger_factor_Tig"/>
    <property type="match status" value="1"/>
</dbReference>
<comment type="domain">
    <text evidence="9">Consists of 3 domains; the N-terminus binds the ribosome, the middle domain has PPIase activity, while the C-terminus has intrinsic chaperone activity on its own.</text>
</comment>
<evidence type="ECO:0000259" key="11">
    <source>
        <dbReference type="Pfam" id="PF00254"/>
    </source>
</evidence>
<gene>
    <name evidence="9" type="primary">tig</name>
    <name evidence="14" type="ORF">HDF16_004448</name>
</gene>
<dbReference type="NCBIfam" id="TIGR00115">
    <property type="entry name" value="tig"/>
    <property type="match status" value="1"/>
</dbReference>
<dbReference type="InterPro" id="IPR008881">
    <property type="entry name" value="Trigger_fac_ribosome-bd_bac"/>
</dbReference>
<dbReference type="RefSeq" id="WP_184221512.1">
    <property type="nucleotide sequence ID" value="NZ_JACHIP010000007.1"/>
</dbReference>
<evidence type="ECO:0000313" key="15">
    <source>
        <dbReference type="Proteomes" id="UP000540989"/>
    </source>
</evidence>
<keyword evidence="9" id="KW-0132">Cell division</keyword>
<proteinExistence type="inferred from homology"/>
<dbReference type="Pfam" id="PF05698">
    <property type="entry name" value="Trigger_C"/>
    <property type="match status" value="1"/>
</dbReference>
<feature type="domain" description="Trigger factor C-terminal" evidence="13">
    <location>
        <begin position="319"/>
        <end position="473"/>
    </location>
</feature>
<evidence type="ECO:0000256" key="2">
    <source>
        <dbReference type="ARBA" id="ARBA00005464"/>
    </source>
</evidence>
<sequence length="479" mass="53798">MTPTELETTAEAAHDHTHDHNHDHDHAHDHDHSDLAPGLHQHQHGPTLNPELAREIEVEVPAEEVSKAFKTITKRYQKLARIPGFRAGKVPESLIKTRFAKEVRQEVLESLVSDRFKQAIDEQKITPASQPQMVDMQLLDGQPLKFKAAFEVFPEIDLTGYDSVRVEKQDATLTDDEFQAELDRVLESHAVVEPIEEDRELVDGDWAEIEFKGQIKDLAQTVTEEGVENAAPTEPITGENVLVEIGGKNTLPAFNDALRGTKPGQEMSFEVSYPADFGEPKLAGQTVAYDVTTKAIKKKTFPARDAEFASQLGAFETWEEFESKLREMASSRKAESLQNVAKDKLLGDLIEKYPFPVPESFVQQQIDARLDRGLRALAQQGMSTDDMRKLDFARLRAAQRDQAVNEVKASMILDKLATAENVEISEDELNNEVMMLSMQSREPYETLAARLASDGGIDRLRDQMKREKVGNLLYEKLAS</sequence>
<dbReference type="PANTHER" id="PTHR30560">
    <property type="entry name" value="TRIGGER FACTOR CHAPERONE AND PEPTIDYL-PROLYL CIS/TRANS ISOMERASE"/>
    <property type="match status" value="1"/>
</dbReference>
<feature type="compositionally biased region" description="Basic and acidic residues" evidence="10">
    <location>
        <begin position="12"/>
        <end position="34"/>
    </location>
</feature>
<dbReference type="GO" id="GO:0044183">
    <property type="term" value="F:protein folding chaperone"/>
    <property type="evidence" value="ECO:0007669"/>
    <property type="project" value="TreeGrafter"/>
</dbReference>
<evidence type="ECO:0000256" key="3">
    <source>
        <dbReference type="ARBA" id="ARBA00013194"/>
    </source>
</evidence>
<dbReference type="GO" id="GO:0015031">
    <property type="term" value="P:protein transport"/>
    <property type="evidence" value="ECO:0007669"/>
    <property type="project" value="UniProtKB-UniRule"/>
</dbReference>
<dbReference type="Gene3D" id="3.10.50.40">
    <property type="match status" value="1"/>
</dbReference>
<evidence type="ECO:0000256" key="1">
    <source>
        <dbReference type="ARBA" id="ARBA00000971"/>
    </source>
</evidence>
<feature type="domain" description="Trigger factor ribosome-binding bacterial" evidence="12">
    <location>
        <begin position="50"/>
        <end position="184"/>
    </location>
</feature>
<evidence type="ECO:0000256" key="5">
    <source>
        <dbReference type="ARBA" id="ARBA00023110"/>
    </source>
</evidence>
<evidence type="ECO:0000313" key="14">
    <source>
        <dbReference type="EMBL" id="MBB5059719.1"/>
    </source>
</evidence>
<evidence type="ECO:0000256" key="7">
    <source>
        <dbReference type="ARBA" id="ARBA00023235"/>
    </source>
</evidence>
<dbReference type="PANTHER" id="PTHR30560:SF3">
    <property type="entry name" value="TRIGGER FACTOR-LIKE PROTEIN TIG, CHLOROPLASTIC"/>
    <property type="match status" value="1"/>
</dbReference>
<dbReference type="Pfam" id="PF00254">
    <property type="entry name" value="FKBP_C"/>
    <property type="match status" value="1"/>
</dbReference>
<dbReference type="InterPro" id="IPR037041">
    <property type="entry name" value="Trigger_fac_C_sf"/>
</dbReference>
<dbReference type="SUPFAM" id="SSF109998">
    <property type="entry name" value="Triger factor/SurA peptide-binding domain-like"/>
    <property type="match status" value="1"/>
</dbReference>
<keyword evidence="9" id="KW-0131">Cell cycle</keyword>
<dbReference type="InterPro" id="IPR027304">
    <property type="entry name" value="Trigger_fact/SurA_dom_sf"/>
</dbReference>
<dbReference type="InterPro" id="IPR036611">
    <property type="entry name" value="Trigger_fac_ribosome-bd_sf"/>
</dbReference>
<dbReference type="GO" id="GO:0051083">
    <property type="term" value="P:'de novo' cotranslational protein folding"/>
    <property type="evidence" value="ECO:0007669"/>
    <property type="project" value="TreeGrafter"/>
</dbReference>
<keyword evidence="6 9" id="KW-0143">Chaperone</keyword>
<dbReference type="Gene3D" id="3.30.70.1050">
    <property type="entry name" value="Trigger factor ribosome-binding domain"/>
    <property type="match status" value="1"/>
</dbReference>
<dbReference type="Gene3D" id="1.10.3120.10">
    <property type="entry name" value="Trigger factor, C-terminal domain"/>
    <property type="match status" value="1"/>
</dbReference>